<organism evidence="1 2">
    <name type="scientific">Plantactinospora soyae</name>
    <dbReference type="NCBI Taxonomy" id="1544732"/>
    <lineage>
        <taxon>Bacteria</taxon>
        <taxon>Bacillati</taxon>
        <taxon>Actinomycetota</taxon>
        <taxon>Actinomycetes</taxon>
        <taxon>Micromonosporales</taxon>
        <taxon>Micromonosporaceae</taxon>
        <taxon>Plantactinospora</taxon>
    </lineage>
</organism>
<comment type="caution">
    <text evidence="1">The sequence shown here is derived from an EMBL/GenBank/DDBJ whole genome shotgun (WGS) entry which is preliminary data.</text>
</comment>
<dbReference type="Proteomes" id="UP000649753">
    <property type="component" value="Unassembled WGS sequence"/>
</dbReference>
<evidence type="ECO:0000313" key="1">
    <source>
        <dbReference type="EMBL" id="MBE1485226.1"/>
    </source>
</evidence>
<dbReference type="RefSeq" id="WP_192765456.1">
    <property type="nucleotide sequence ID" value="NZ_JADBEB010000001.1"/>
</dbReference>
<protein>
    <submittedName>
        <fullName evidence="1">Ribosomal protein S27AE</fullName>
    </submittedName>
</protein>
<keyword evidence="1" id="KW-0687">Ribonucleoprotein</keyword>
<keyword evidence="1" id="KW-0689">Ribosomal protein</keyword>
<reference evidence="1" key="1">
    <citation type="submission" date="2020-10" db="EMBL/GenBank/DDBJ databases">
        <title>Sequencing the genomes of 1000 actinobacteria strains.</title>
        <authorList>
            <person name="Klenk H.-P."/>
        </authorList>
    </citation>
    <scope>NUCLEOTIDE SEQUENCE</scope>
    <source>
        <strain evidence="1">DSM 46832</strain>
    </source>
</reference>
<keyword evidence="2" id="KW-1185">Reference proteome</keyword>
<gene>
    <name evidence="1" type="ORF">H4W31_000864</name>
</gene>
<accession>A0A927M214</accession>
<dbReference type="EMBL" id="JADBEB010000001">
    <property type="protein sequence ID" value="MBE1485226.1"/>
    <property type="molecule type" value="Genomic_DNA"/>
</dbReference>
<proteinExistence type="predicted"/>
<dbReference type="AlphaFoldDB" id="A0A927M214"/>
<evidence type="ECO:0000313" key="2">
    <source>
        <dbReference type="Proteomes" id="UP000649753"/>
    </source>
</evidence>
<dbReference type="GO" id="GO:0005840">
    <property type="term" value="C:ribosome"/>
    <property type="evidence" value="ECO:0007669"/>
    <property type="project" value="UniProtKB-KW"/>
</dbReference>
<sequence length="149" mass="16740">MDISIQLPLDVDGFLRRECPHCEQQFKWHNGPANEEAEGHGPPPSYFCPHCGVPADHDSWWTHEQLDFIHGSASPAIMRSLQDELEQTFRRSKYISFKAEGDTPNVPVALVELDDMHIITSPCHAYEPIKVPDGSGPYHCLVCGSRFAV</sequence>
<name>A0A927M214_9ACTN</name>